<dbReference type="InterPro" id="IPR024301">
    <property type="entry name" value="Amidase_6"/>
</dbReference>
<evidence type="ECO:0000313" key="4">
    <source>
        <dbReference type="Proteomes" id="UP001597343"/>
    </source>
</evidence>
<dbReference type="RefSeq" id="WP_386044710.1">
    <property type="nucleotide sequence ID" value="NZ_JBHUIO010000005.1"/>
</dbReference>
<keyword evidence="4" id="KW-1185">Reference proteome</keyword>
<comment type="caution">
    <text evidence="3">The sequence shown here is derived from an EMBL/GenBank/DDBJ whole genome shotgun (WGS) entry which is preliminary data.</text>
</comment>
<evidence type="ECO:0000259" key="2">
    <source>
        <dbReference type="Pfam" id="PF12671"/>
    </source>
</evidence>
<proteinExistence type="predicted"/>
<dbReference type="PANTHER" id="PTHR40032">
    <property type="entry name" value="EXPORTED PROTEIN-RELATED"/>
    <property type="match status" value="1"/>
</dbReference>
<dbReference type="PANTHER" id="PTHR40032:SF1">
    <property type="entry name" value="EXPORTED PROTEIN"/>
    <property type="match status" value="1"/>
</dbReference>
<dbReference type="Proteomes" id="UP001597343">
    <property type="component" value="Unassembled WGS sequence"/>
</dbReference>
<reference evidence="4" key="1">
    <citation type="journal article" date="2019" name="Int. J. Syst. Evol. Microbiol.">
        <title>The Global Catalogue of Microorganisms (GCM) 10K type strain sequencing project: providing services to taxonomists for standard genome sequencing and annotation.</title>
        <authorList>
            <consortium name="The Broad Institute Genomics Platform"/>
            <consortium name="The Broad Institute Genome Sequencing Center for Infectious Disease"/>
            <person name="Wu L."/>
            <person name="Ma J."/>
        </authorList>
    </citation>
    <scope>NUCLEOTIDE SEQUENCE [LARGE SCALE GENOMIC DNA]</scope>
    <source>
        <strain evidence="4">CGMCC 1.13574</strain>
    </source>
</reference>
<name>A0ABW4ZV55_9BACL</name>
<organism evidence="3 4">
    <name type="scientific">Tumebacillus lipolyticus</name>
    <dbReference type="NCBI Taxonomy" id="1280370"/>
    <lineage>
        <taxon>Bacteria</taxon>
        <taxon>Bacillati</taxon>
        <taxon>Bacillota</taxon>
        <taxon>Bacilli</taxon>
        <taxon>Bacillales</taxon>
        <taxon>Alicyclobacillaceae</taxon>
        <taxon>Tumebacillus</taxon>
    </lineage>
</organism>
<feature type="region of interest" description="Disordered" evidence="1">
    <location>
        <begin position="129"/>
        <end position="149"/>
    </location>
</feature>
<evidence type="ECO:0000313" key="3">
    <source>
        <dbReference type="EMBL" id="MFD2169506.1"/>
    </source>
</evidence>
<sequence>MEERAWLKRVEDFFREKNRVWLQDDTGNLLHFMKGTPADCHSYLEVRALRDALPTRDMRYRKAKTNLQVLHSKWIQREEVVQVDLVEAVRFFYDQGGTIGHEARKSRRRLTLLLDGGTWKVARDLADAEQVGGRADQPLTDQPEDREDEAVARQMRGRYDRLKAYKYAERWWDGYNPSYMKVQGNDCTNFISQVVHAGGMPFVMSQSRAKGWWYRGKTWSYSWAVAHSFKLALPRLLHAQEVGDPRQLKIGDVICYDWDGDGRWQHNTVVVDFDAYGMPLVNAHTVASHRRYFDYRDSYAHTARTRYAFYHIPDIF</sequence>
<feature type="domain" description="Putative amidase" evidence="2">
    <location>
        <begin position="158"/>
        <end position="302"/>
    </location>
</feature>
<dbReference type="EMBL" id="JBHUIO010000005">
    <property type="protein sequence ID" value="MFD2169506.1"/>
    <property type="molecule type" value="Genomic_DNA"/>
</dbReference>
<dbReference type="Pfam" id="PF12671">
    <property type="entry name" value="Amidase_6"/>
    <property type="match status" value="1"/>
</dbReference>
<gene>
    <name evidence="3" type="ORF">ACFSOY_05820</name>
</gene>
<protein>
    <submittedName>
        <fullName evidence="3">Amidase domain-containing protein</fullName>
    </submittedName>
</protein>
<evidence type="ECO:0000256" key="1">
    <source>
        <dbReference type="SAM" id="MobiDB-lite"/>
    </source>
</evidence>
<accession>A0ABW4ZV55</accession>